<evidence type="ECO:0000256" key="5">
    <source>
        <dbReference type="SAM" id="SignalP"/>
    </source>
</evidence>
<evidence type="ECO:0000256" key="3">
    <source>
        <dbReference type="ARBA" id="ARBA00047591"/>
    </source>
</evidence>
<sequence length="327" mass="34428">MFPTTTSFFIALTTILHVHVEAAPLPIDIFGSIFGTNEPAASSLVTALTADQVTSKLVRPALLSRVAYCSAAAVKSMTCDGPCEALGGQVEVVHAEGDDQLIPGYYIAIDRSINSVVVAHQGTERKNIVSLLNNADFFLEPLPPARFPNVPAGAEVHDGFLDTFERTADDVLSFVGQALESSGFTDVLVTGHSLGGAIGMLDSLMIREAFPDVKITGTFFGVPRTGNEEFASLIESTFGGSFTTVSNQNDPVPSLPPQLFGYVHANGEVHITKDEGELDGSDGGIVRCEGRENENCSAGNSILDTSLGDHNGPYFLGIGFGGGNCRA</sequence>
<organism evidence="7 8">
    <name type="scientific">Pterulicium gracile</name>
    <dbReference type="NCBI Taxonomy" id="1884261"/>
    <lineage>
        <taxon>Eukaryota</taxon>
        <taxon>Fungi</taxon>
        <taxon>Dikarya</taxon>
        <taxon>Basidiomycota</taxon>
        <taxon>Agaricomycotina</taxon>
        <taxon>Agaricomycetes</taxon>
        <taxon>Agaricomycetidae</taxon>
        <taxon>Agaricales</taxon>
        <taxon>Pleurotineae</taxon>
        <taxon>Pterulaceae</taxon>
        <taxon>Pterulicium</taxon>
    </lineage>
</organism>
<dbReference type="PANTHER" id="PTHR45856">
    <property type="entry name" value="ALPHA/BETA-HYDROLASES SUPERFAMILY PROTEIN"/>
    <property type="match status" value="1"/>
</dbReference>
<protein>
    <submittedName>
        <fullName evidence="7">Alpha/beta-hydrolase</fullName>
    </submittedName>
</protein>
<feature type="domain" description="Fungal lipase-type" evidence="6">
    <location>
        <begin position="117"/>
        <end position="258"/>
    </location>
</feature>
<dbReference type="AlphaFoldDB" id="A0A5C3QPR0"/>
<dbReference type="Proteomes" id="UP000305067">
    <property type="component" value="Unassembled WGS sequence"/>
</dbReference>
<keyword evidence="1" id="KW-1015">Disulfide bond</keyword>
<dbReference type="PANTHER" id="PTHR45856:SF25">
    <property type="entry name" value="FUNGAL LIPASE-LIKE DOMAIN-CONTAINING PROTEIN"/>
    <property type="match status" value="1"/>
</dbReference>
<dbReference type="SUPFAM" id="SSF53474">
    <property type="entry name" value="alpha/beta-Hydrolases"/>
    <property type="match status" value="1"/>
</dbReference>
<feature type="signal peptide" evidence="5">
    <location>
        <begin position="1"/>
        <end position="22"/>
    </location>
</feature>
<keyword evidence="5" id="KW-0732">Signal</keyword>
<evidence type="ECO:0000259" key="6">
    <source>
        <dbReference type="Pfam" id="PF01764"/>
    </source>
</evidence>
<dbReference type="GO" id="GO:0016787">
    <property type="term" value="F:hydrolase activity"/>
    <property type="evidence" value="ECO:0007669"/>
    <property type="project" value="UniProtKB-KW"/>
</dbReference>
<dbReference type="EMBL" id="ML178823">
    <property type="protein sequence ID" value="TFL02299.1"/>
    <property type="molecule type" value="Genomic_DNA"/>
</dbReference>
<evidence type="ECO:0000256" key="4">
    <source>
        <dbReference type="ARBA" id="ARBA00048461"/>
    </source>
</evidence>
<evidence type="ECO:0000313" key="7">
    <source>
        <dbReference type="EMBL" id="TFL02299.1"/>
    </source>
</evidence>
<dbReference type="Pfam" id="PF01764">
    <property type="entry name" value="Lipase_3"/>
    <property type="match status" value="1"/>
</dbReference>
<gene>
    <name evidence="7" type="ORF">BDV98DRAFT_567037</name>
</gene>
<keyword evidence="7" id="KW-0378">Hydrolase</keyword>
<evidence type="ECO:0000313" key="8">
    <source>
        <dbReference type="Proteomes" id="UP000305067"/>
    </source>
</evidence>
<keyword evidence="8" id="KW-1185">Reference proteome</keyword>
<evidence type="ECO:0000256" key="2">
    <source>
        <dbReference type="ARBA" id="ARBA00043996"/>
    </source>
</evidence>
<reference evidence="7 8" key="1">
    <citation type="journal article" date="2019" name="Nat. Ecol. Evol.">
        <title>Megaphylogeny resolves global patterns of mushroom evolution.</title>
        <authorList>
            <person name="Varga T."/>
            <person name="Krizsan K."/>
            <person name="Foldi C."/>
            <person name="Dima B."/>
            <person name="Sanchez-Garcia M."/>
            <person name="Sanchez-Ramirez S."/>
            <person name="Szollosi G.J."/>
            <person name="Szarkandi J.G."/>
            <person name="Papp V."/>
            <person name="Albert L."/>
            <person name="Andreopoulos W."/>
            <person name="Angelini C."/>
            <person name="Antonin V."/>
            <person name="Barry K.W."/>
            <person name="Bougher N.L."/>
            <person name="Buchanan P."/>
            <person name="Buyck B."/>
            <person name="Bense V."/>
            <person name="Catcheside P."/>
            <person name="Chovatia M."/>
            <person name="Cooper J."/>
            <person name="Damon W."/>
            <person name="Desjardin D."/>
            <person name="Finy P."/>
            <person name="Geml J."/>
            <person name="Haridas S."/>
            <person name="Hughes K."/>
            <person name="Justo A."/>
            <person name="Karasinski D."/>
            <person name="Kautmanova I."/>
            <person name="Kiss B."/>
            <person name="Kocsube S."/>
            <person name="Kotiranta H."/>
            <person name="LaButti K.M."/>
            <person name="Lechner B.E."/>
            <person name="Liimatainen K."/>
            <person name="Lipzen A."/>
            <person name="Lukacs Z."/>
            <person name="Mihaltcheva S."/>
            <person name="Morgado L.N."/>
            <person name="Niskanen T."/>
            <person name="Noordeloos M.E."/>
            <person name="Ohm R.A."/>
            <person name="Ortiz-Santana B."/>
            <person name="Ovrebo C."/>
            <person name="Racz N."/>
            <person name="Riley R."/>
            <person name="Savchenko A."/>
            <person name="Shiryaev A."/>
            <person name="Soop K."/>
            <person name="Spirin V."/>
            <person name="Szebenyi C."/>
            <person name="Tomsovsky M."/>
            <person name="Tulloss R.E."/>
            <person name="Uehling J."/>
            <person name="Grigoriev I.V."/>
            <person name="Vagvolgyi C."/>
            <person name="Papp T."/>
            <person name="Martin F.M."/>
            <person name="Miettinen O."/>
            <person name="Hibbett D.S."/>
            <person name="Nagy L.G."/>
        </authorList>
    </citation>
    <scope>NUCLEOTIDE SEQUENCE [LARGE SCALE GENOMIC DNA]</scope>
    <source>
        <strain evidence="7 8">CBS 309.79</strain>
    </source>
</reference>
<comment type="similarity">
    <text evidence="2">Belongs to the AB hydrolase superfamily. Lipase family. Class 3 subfamily.</text>
</comment>
<dbReference type="Gene3D" id="3.40.50.1820">
    <property type="entry name" value="alpha/beta hydrolase"/>
    <property type="match status" value="1"/>
</dbReference>
<dbReference type="InterPro" id="IPR051218">
    <property type="entry name" value="Sec_MonoDiacylglyc_Lipase"/>
</dbReference>
<dbReference type="GO" id="GO:0006629">
    <property type="term" value="P:lipid metabolic process"/>
    <property type="evidence" value="ECO:0007669"/>
    <property type="project" value="InterPro"/>
</dbReference>
<evidence type="ECO:0000256" key="1">
    <source>
        <dbReference type="ARBA" id="ARBA00023157"/>
    </source>
</evidence>
<dbReference type="CDD" id="cd00519">
    <property type="entry name" value="Lipase_3"/>
    <property type="match status" value="1"/>
</dbReference>
<dbReference type="OrthoDB" id="426718at2759"/>
<name>A0A5C3QPR0_9AGAR</name>
<proteinExistence type="inferred from homology"/>
<accession>A0A5C3QPR0</accession>
<dbReference type="InterPro" id="IPR029058">
    <property type="entry name" value="AB_hydrolase_fold"/>
</dbReference>
<feature type="chain" id="PRO_5022700912" evidence="5">
    <location>
        <begin position="23"/>
        <end position="327"/>
    </location>
</feature>
<comment type="catalytic activity">
    <reaction evidence="4">
        <text>a monoacylglycerol + H2O = glycerol + a fatty acid + H(+)</text>
        <dbReference type="Rhea" id="RHEA:15245"/>
        <dbReference type="ChEBI" id="CHEBI:15377"/>
        <dbReference type="ChEBI" id="CHEBI:15378"/>
        <dbReference type="ChEBI" id="CHEBI:17408"/>
        <dbReference type="ChEBI" id="CHEBI:17754"/>
        <dbReference type="ChEBI" id="CHEBI:28868"/>
    </reaction>
</comment>
<comment type="catalytic activity">
    <reaction evidence="3">
        <text>a diacylglycerol + H2O = a monoacylglycerol + a fatty acid + H(+)</text>
        <dbReference type="Rhea" id="RHEA:32731"/>
        <dbReference type="ChEBI" id="CHEBI:15377"/>
        <dbReference type="ChEBI" id="CHEBI:15378"/>
        <dbReference type="ChEBI" id="CHEBI:17408"/>
        <dbReference type="ChEBI" id="CHEBI:18035"/>
        <dbReference type="ChEBI" id="CHEBI:28868"/>
    </reaction>
</comment>
<dbReference type="InterPro" id="IPR002921">
    <property type="entry name" value="Fungal_lipase-type"/>
</dbReference>